<protein>
    <submittedName>
        <fullName evidence="1">Uncharacterized protein</fullName>
    </submittedName>
</protein>
<sequence>MSKITITIDTDNDAFQDIAPDGMSHELPRILESLASYILKYNELPPAIYDINGNKCGTVAESV</sequence>
<accession>A0A6J5SZ56</accession>
<organism evidence="1">
    <name type="scientific">uncultured Caudovirales phage</name>
    <dbReference type="NCBI Taxonomy" id="2100421"/>
    <lineage>
        <taxon>Viruses</taxon>
        <taxon>Duplodnaviria</taxon>
        <taxon>Heunggongvirae</taxon>
        <taxon>Uroviricota</taxon>
        <taxon>Caudoviricetes</taxon>
        <taxon>Peduoviridae</taxon>
        <taxon>Maltschvirus</taxon>
        <taxon>Maltschvirus maltsch</taxon>
    </lineage>
</organism>
<name>A0A6J5SZ56_9CAUD</name>
<gene>
    <name evidence="1" type="ORF">UFOVP1626_60</name>
</gene>
<reference evidence="1" key="1">
    <citation type="submission" date="2020-05" db="EMBL/GenBank/DDBJ databases">
        <authorList>
            <person name="Chiriac C."/>
            <person name="Salcher M."/>
            <person name="Ghai R."/>
            <person name="Kavagutti S V."/>
        </authorList>
    </citation>
    <scope>NUCLEOTIDE SEQUENCE</scope>
</reference>
<evidence type="ECO:0000313" key="1">
    <source>
        <dbReference type="EMBL" id="CAB4220912.1"/>
    </source>
</evidence>
<proteinExistence type="predicted"/>
<dbReference type="EMBL" id="LR797493">
    <property type="protein sequence ID" value="CAB4220912.1"/>
    <property type="molecule type" value="Genomic_DNA"/>
</dbReference>